<keyword evidence="4 7" id="KW-0812">Transmembrane</keyword>
<accession>A0A923NKB9</accession>
<dbReference type="NCBIfam" id="TIGR00544">
    <property type="entry name" value="lgt"/>
    <property type="match status" value="1"/>
</dbReference>
<keyword evidence="3 7" id="KW-0808">Transferase</keyword>
<dbReference type="GO" id="GO:0005886">
    <property type="term" value="C:plasma membrane"/>
    <property type="evidence" value="ECO:0007669"/>
    <property type="project" value="UniProtKB-SubCell"/>
</dbReference>
<comment type="pathway">
    <text evidence="7">Protein modification; lipoprotein biosynthesis (diacylglyceryl transfer).</text>
</comment>
<evidence type="ECO:0000256" key="7">
    <source>
        <dbReference type="HAMAP-Rule" id="MF_01147"/>
    </source>
</evidence>
<keyword evidence="6 7" id="KW-0472">Membrane</keyword>
<protein>
    <recommendedName>
        <fullName evidence="7">Phosphatidylglycerol--prolipoprotein diacylglyceryl transferase</fullName>
        <ecNumber evidence="7">2.5.1.145</ecNumber>
    </recommendedName>
</protein>
<dbReference type="GO" id="GO:0008961">
    <property type="term" value="F:phosphatidylglycerol-prolipoprotein diacylglyceryl transferase activity"/>
    <property type="evidence" value="ECO:0007669"/>
    <property type="project" value="UniProtKB-UniRule"/>
</dbReference>
<proteinExistence type="inferred from homology"/>
<keyword evidence="8" id="KW-0328">Glycosyltransferase</keyword>
<evidence type="ECO:0000256" key="5">
    <source>
        <dbReference type="ARBA" id="ARBA00022989"/>
    </source>
</evidence>
<keyword evidence="9" id="KW-1185">Reference proteome</keyword>
<dbReference type="InterPro" id="IPR001640">
    <property type="entry name" value="Lgt"/>
</dbReference>
<dbReference type="PANTHER" id="PTHR30589">
    <property type="entry name" value="PROLIPOPROTEIN DIACYLGLYCERYL TRANSFERASE"/>
    <property type="match status" value="1"/>
</dbReference>
<dbReference type="EC" id="2.5.1.145" evidence="7"/>
<evidence type="ECO:0000256" key="2">
    <source>
        <dbReference type="ARBA" id="ARBA00022475"/>
    </source>
</evidence>
<comment type="similarity">
    <text evidence="1 7">Belongs to the Lgt family.</text>
</comment>
<feature type="transmembrane region" description="Helical" evidence="7">
    <location>
        <begin position="87"/>
        <end position="110"/>
    </location>
</feature>
<dbReference type="Pfam" id="PF01790">
    <property type="entry name" value="LGT"/>
    <property type="match status" value="1"/>
</dbReference>
<comment type="subcellular location">
    <subcellularLocation>
        <location evidence="7">Cell membrane</location>
        <topology evidence="7">Multi-pass membrane protein</topology>
    </subcellularLocation>
</comment>
<dbReference type="PANTHER" id="PTHR30589:SF0">
    <property type="entry name" value="PHOSPHATIDYLGLYCEROL--PROLIPOPROTEIN DIACYLGLYCERYL TRANSFERASE"/>
    <property type="match status" value="1"/>
</dbReference>
<dbReference type="HAMAP" id="MF_01147">
    <property type="entry name" value="Lgt"/>
    <property type="match status" value="1"/>
</dbReference>
<gene>
    <name evidence="7" type="primary">lgt</name>
    <name evidence="8" type="ORF">H9L42_06555</name>
</gene>
<comment type="caution">
    <text evidence="8">The sequence shown here is derived from an EMBL/GenBank/DDBJ whole genome shotgun (WGS) entry which is preliminary data.</text>
</comment>
<dbReference type="PROSITE" id="PS01311">
    <property type="entry name" value="LGT"/>
    <property type="match status" value="1"/>
</dbReference>
<feature type="transmembrane region" description="Helical" evidence="7">
    <location>
        <begin position="163"/>
        <end position="180"/>
    </location>
</feature>
<evidence type="ECO:0000256" key="3">
    <source>
        <dbReference type="ARBA" id="ARBA00022679"/>
    </source>
</evidence>
<reference evidence="8" key="1">
    <citation type="submission" date="2020-08" db="EMBL/GenBank/DDBJ databases">
        <title>Genome public.</title>
        <authorList>
            <person name="Liu C."/>
            <person name="Sun Q."/>
        </authorList>
    </citation>
    <scope>NUCLEOTIDE SEQUENCE</scope>
    <source>
        <strain evidence="8">BX12</strain>
    </source>
</reference>
<organism evidence="8 9">
    <name type="scientific">Zhenpiania hominis</name>
    <dbReference type="NCBI Taxonomy" id="2763644"/>
    <lineage>
        <taxon>Bacteria</taxon>
        <taxon>Bacillati</taxon>
        <taxon>Bacillota</taxon>
        <taxon>Clostridia</taxon>
        <taxon>Peptostreptococcales</taxon>
        <taxon>Anaerovoracaceae</taxon>
        <taxon>Zhenpiania</taxon>
    </lineage>
</organism>
<evidence type="ECO:0000256" key="4">
    <source>
        <dbReference type="ARBA" id="ARBA00022692"/>
    </source>
</evidence>
<dbReference type="AlphaFoldDB" id="A0A923NKB9"/>
<keyword evidence="5 7" id="KW-1133">Transmembrane helix</keyword>
<feature type="binding site" evidence="7">
    <location>
        <position position="133"/>
    </location>
    <ligand>
        <name>a 1,2-diacyl-sn-glycero-3-phospho-(1'-sn-glycerol)</name>
        <dbReference type="ChEBI" id="CHEBI:64716"/>
    </ligand>
</feature>
<feature type="transmembrane region" description="Helical" evidence="7">
    <location>
        <begin position="16"/>
        <end position="35"/>
    </location>
</feature>
<comment type="catalytic activity">
    <reaction evidence="7">
        <text>L-cysteinyl-[prolipoprotein] + a 1,2-diacyl-sn-glycero-3-phospho-(1'-sn-glycerol) = an S-1,2-diacyl-sn-glyceryl-L-cysteinyl-[prolipoprotein] + sn-glycerol 1-phosphate + H(+)</text>
        <dbReference type="Rhea" id="RHEA:56712"/>
        <dbReference type="Rhea" id="RHEA-COMP:14679"/>
        <dbReference type="Rhea" id="RHEA-COMP:14680"/>
        <dbReference type="ChEBI" id="CHEBI:15378"/>
        <dbReference type="ChEBI" id="CHEBI:29950"/>
        <dbReference type="ChEBI" id="CHEBI:57685"/>
        <dbReference type="ChEBI" id="CHEBI:64716"/>
        <dbReference type="ChEBI" id="CHEBI:140658"/>
        <dbReference type="EC" id="2.5.1.145"/>
    </reaction>
</comment>
<keyword evidence="2 7" id="KW-1003">Cell membrane</keyword>
<evidence type="ECO:0000313" key="9">
    <source>
        <dbReference type="Proteomes" id="UP000602647"/>
    </source>
</evidence>
<feature type="transmembrane region" description="Helical" evidence="7">
    <location>
        <begin position="222"/>
        <end position="244"/>
    </location>
</feature>
<dbReference type="EMBL" id="JACRYT010000005">
    <property type="protein sequence ID" value="MBC6679485.1"/>
    <property type="molecule type" value="Genomic_DNA"/>
</dbReference>
<comment type="function">
    <text evidence="7">Catalyzes the transfer of the diacylglyceryl group from phosphatidylglycerol to the sulfhydryl group of the N-terminal cysteine of a prolipoprotein, the first step in the formation of mature lipoproteins.</text>
</comment>
<dbReference type="Proteomes" id="UP000602647">
    <property type="component" value="Unassembled WGS sequence"/>
</dbReference>
<name>A0A923NKB9_9FIRM</name>
<evidence type="ECO:0000313" key="8">
    <source>
        <dbReference type="EMBL" id="MBC6679485.1"/>
    </source>
</evidence>
<evidence type="ECO:0000256" key="6">
    <source>
        <dbReference type="ARBA" id="ARBA00023136"/>
    </source>
</evidence>
<evidence type="ECO:0000256" key="1">
    <source>
        <dbReference type="ARBA" id="ARBA00007150"/>
    </source>
</evidence>
<dbReference type="GO" id="GO:0042158">
    <property type="term" value="P:lipoprotein biosynthetic process"/>
    <property type="evidence" value="ECO:0007669"/>
    <property type="project" value="UniProtKB-UniRule"/>
</dbReference>
<sequence length="251" mass="28474">MPIPNPVAFTVFGIEVRWYGVLIALGMVLATLLTYKRAPRHGLEPDRVLDFILICIPVGIIGARLYYVVFNWSMYEGDFLKIINLRLGGLAIHGGLIFGIAAAVILCAVWKIRPLNVMDLAVPGVALAQAIGRWGNYFNSEAHGGPTDLPWAVMVNGQTYHPTFLYESIWCFLLFLFLIYMDNHRRFEGQIFLLYGILYSVERFFVEALRTDSLMIGPFKQAQVLSLSVIIVFTIAYVILYKYWKKKGVLK</sequence>
<feature type="transmembrane region" description="Helical" evidence="7">
    <location>
        <begin position="47"/>
        <end position="67"/>
    </location>
</feature>
<dbReference type="RefSeq" id="WP_187302594.1">
    <property type="nucleotide sequence ID" value="NZ_CBCTON010000026.1"/>
</dbReference>